<evidence type="ECO:0000256" key="4">
    <source>
        <dbReference type="ARBA" id="ARBA00022454"/>
    </source>
</evidence>
<evidence type="ECO:0000256" key="11">
    <source>
        <dbReference type="ARBA" id="ARBA00023328"/>
    </source>
</evidence>
<dbReference type="PANTHER" id="PTHR21650">
    <property type="entry name" value="MEMBRALIN/KINETOCHORE PROTEIN NUF2"/>
    <property type="match status" value="1"/>
</dbReference>
<evidence type="ECO:0000256" key="12">
    <source>
        <dbReference type="ARBA" id="ARBA00045419"/>
    </source>
</evidence>
<accession>A0A8C9G5Y6</accession>
<keyword evidence="10" id="KW-0131">Cell cycle</keyword>
<dbReference type="GO" id="GO:0031262">
    <property type="term" value="C:Ndc80 complex"/>
    <property type="evidence" value="ECO:0007669"/>
    <property type="project" value="InterPro"/>
</dbReference>
<evidence type="ECO:0000256" key="14">
    <source>
        <dbReference type="ARBA" id="ARBA00079771"/>
    </source>
</evidence>
<dbReference type="Ensembl" id="ENSPSTT00000025759.1">
    <property type="protein sequence ID" value="ENSPSTP00000024480.1"/>
    <property type="gene ID" value="ENSPSTG00000018055.1"/>
</dbReference>
<evidence type="ECO:0000313" key="18">
    <source>
        <dbReference type="Proteomes" id="UP000694428"/>
    </source>
</evidence>
<keyword evidence="5" id="KW-0132">Cell division</keyword>
<dbReference type="InterPro" id="IPR038275">
    <property type="entry name" value="Nuf2_N_sf"/>
</dbReference>
<dbReference type="GO" id="GO:0005634">
    <property type="term" value="C:nucleus"/>
    <property type="evidence" value="ECO:0007669"/>
    <property type="project" value="UniProtKB-SubCell"/>
</dbReference>
<dbReference type="Gene3D" id="1.10.418.60">
    <property type="entry name" value="Ncd80 complex, Nuf2 subunit"/>
    <property type="match status" value="1"/>
</dbReference>
<dbReference type="GO" id="GO:0051383">
    <property type="term" value="P:kinetochore organization"/>
    <property type="evidence" value="ECO:0007669"/>
    <property type="project" value="TreeGrafter"/>
</dbReference>
<dbReference type="Pfam" id="PF03800">
    <property type="entry name" value="Nuf2"/>
    <property type="match status" value="1"/>
</dbReference>
<evidence type="ECO:0000256" key="13">
    <source>
        <dbReference type="ARBA" id="ARBA00070506"/>
    </source>
</evidence>
<evidence type="ECO:0000259" key="16">
    <source>
        <dbReference type="Pfam" id="PF03800"/>
    </source>
</evidence>
<organism evidence="17 18">
    <name type="scientific">Pavo cristatus</name>
    <name type="common">Indian peafowl</name>
    <name type="synonym">Blue peafowl</name>
    <dbReference type="NCBI Taxonomy" id="9049"/>
    <lineage>
        <taxon>Eukaryota</taxon>
        <taxon>Metazoa</taxon>
        <taxon>Chordata</taxon>
        <taxon>Craniata</taxon>
        <taxon>Vertebrata</taxon>
        <taxon>Euteleostomi</taxon>
        <taxon>Archelosauria</taxon>
        <taxon>Archosauria</taxon>
        <taxon>Dinosauria</taxon>
        <taxon>Saurischia</taxon>
        <taxon>Theropoda</taxon>
        <taxon>Coelurosauria</taxon>
        <taxon>Aves</taxon>
        <taxon>Neognathae</taxon>
        <taxon>Galloanserae</taxon>
        <taxon>Galliformes</taxon>
        <taxon>Phasianidae</taxon>
        <taxon>Phasianinae</taxon>
        <taxon>Pavo</taxon>
    </lineage>
</organism>
<keyword evidence="7" id="KW-0995">Kinetochore</keyword>
<keyword evidence="6" id="KW-0498">Mitosis</keyword>
<sequence length="203" mass="23944">MEVLTFPRYSPDEIVAYLRSHVLVGAEARNLTKADLFVTLKPEVLHMIFIRILQKVYGIRLEHFYMMPVNVDIVYPQVVEGFLPVCNLCIHMERFLPVCRVNDFQISDVINPKAKRTARFLSGILNFVHFRECRREAYLELQLKYKSAMEKQQQLETGDQELKMKLEKLNTVPVEQQVEFKQLSDDIQELEQLLSHDYRRKAV</sequence>
<evidence type="ECO:0000256" key="10">
    <source>
        <dbReference type="ARBA" id="ARBA00023306"/>
    </source>
</evidence>
<dbReference type="GO" id="GO:0045132">
    <property type="term" value="P:meiotic chromosome segregation"/>
    <property type="evidence" value="ECO:0007669"/>
    <property type="project" value="TreeGrafter"/>
</dbReference>
<dbReference type="GO" id="GO:0044877">
    <property type="term" value="F:protein-containing complex binding"/>
    <property type="evidence" value="ECO:0007669"/>
    <property type="project" value="TreeGrafter"/>
</dbReference>
<reference evidence="17" key="2">
    <citation type="submission" date="2025-09" db="UniProtKB">
        <authorList>
            <consortium name="Ensembl"/>
        </authorList>
    </citation>
    <scope>IDENTIFICATION</scope>
</reference>
<evidence type="ECO:0000256" key="3">
    <source>
        <dbReference type="ARBA" id="ARBA00005498"/>
    </source>
</evidence>
<proteinExistence type="inferred from homology"/>
<evidence type="ECO:0000256" key="5">
    <source>
        <dbReference type="ARBA" id="ARBA00022618"/>
    </source>
</evidence>
<comment type="function">
    <text evidence="12">Acts as a component of the essential kinetochore-associated NDC80 complex, which is required for chromosome segregation and spindle checkpoint activity. Required for kinetochore integrity and the organization of stable microtubule binding sites in the outer plate of the kinetochore. The NDC80 complex synergistically enhances the affinity of the SKA1 complex for microtubules and may allow the NDC80 complex to track depolymerizing microtubules.</text>
</comment>
<dbReference type="InterPro" id="IPR005549">
    <property type="entry name" value="Kinetochore_Nuf2_N"/>
</dbReference>
<keyword evidence="11" id="KW-0137">Centromere</keyword>
<evidence type="ECO:0000256" key="15">
    <source>
        <dbReference type="ARBA" id="ARBA00093623"/>
    </source>
</evidence>
<protein>
    <recommendedName>
        <fullName evidence="15">Kinetochore protein NUF2</fullName>
    </recommendedName>
    <alternativeName>
        <fullName evidence="14">Cell division cycle-associated protein 1</fullName>
    </alternativeName>
    <alternativeName>
        <fullName evidence="13">Kinetochore protein Nuf2</fullName>
    </alternativeName>
</protein>
<dbReference type="GO" id="GO:0051315">
    <property type="term" value="P:attachment of mitotic spindle microtubules to kinetochore"/>
    <property type="evidence" value="ECO:0007669"/>
    <property type="project" value="TreeGrafter"/>
</dbReference>
<dbReference type="Proteomes" id="UP000694428">
    <property type="component" value="Unplaced"/>
</dbReference>
<dbReference type="FunFam" id="1.10.418.60:FF:000001">
    <property type="entry name" value="NDC80 kinetochore complex component NUF2"/>
    <property type="match status" value="1"/>
</dbReference>
<evidence type="ECO:0000256" key="9">
    <source>
        <dbReference type="ARBA" id="ARBA00023242"/>
    </source>
</evidence>
<dbReference type="PANTHER" id="PTHR21650:SF2">
    <property type="entry name" value="KINETOCHORE PROTEIN NUF2"/>
    <property type="match status" value="1"/>
</dbReference>
<reference evidence="17" key="1">
    <citation type="submission" date="2025-08" db="UniProtKB">
        <authorList>
            <consortium name="Ensembl"/>
        </authorList>
    </citation>
    <scope>IDENTIFICATION</scope>
</reference>
<comment type="subcellular location">
    <subcellularLocation>
        <location evidence="2">Chromosome</location>
        <location evidence="2">Centromere</location>
        <location evidence="2">Kinetochore</location>
    </subcellularLocation>
    <subcellularLocation>
        <location evidence="1">Nucleus</location>
    </subcellularLocation>
</comment>
<evidence type="ECO:0000256" key="8">
    <source>
        <dbReference type="ARBA" id="ARBA00023054"/>
    </source>
</evidence>
<dbReference type="GO" id="GO:0051301">
    <property type="term" value="P:cell division"/>
    <property type="evidence" value="ECO:0007669"/>
    <property type="project" value="UniProtKB-KW"/>
</dbReference>
<feature type="domain" description="Kinetochore protein Nuf2 N-terminal" evidence="16">
    <location>
        <begin position="5"/>
        <end position="145"/>
    </location>
</feature>
<evidence type="ECO:0000256" key="7">
    <source>
        <dbReference type="ARBA" id="ARBA00022838"/>
    </source>
</evidence>
<evidence type="ECO:0000256" key="6">
    <source>
        <dbReference type="ARBA" id="ARBA00022776"/>
    </source>
</evidence>
<keyword evidence="9" id="KW-0539">Nucleus</keyword>
<comment type="similarity">
    <text evidence="3">Belongs to the NUF2 family.</text>
</comment>
<keyword evidence="4" id="KW-0158">Chromosome</keyword>
<evidence type="ECO:0000256" key="1">
    <source>
        <dbReference type="ARBA" id="ARBA00004123"/>
    </source>
</evidence>
<evidence type="ECO:0000256" key="2">
    <source>
        <dbReference type="ARBA" id="ARBA00004629"/>
    </source>
</evidence>
<name>A0A8C9G5Y6_PAVCR</name>
<keyword evidence="8" id="KW-0175">Coiled coil</keyword>
<keyword evidence="18" id="KW-1185">Reference proteome</keyword>
<evidence type="ECO:0000313" key="17">
    <source>
        <dbReference type="Ensembl" id="ENSPSTP00000024480.1"/>
    </source>
</evidence>
<dbReference type="GO" id="GO:0007052">
    <property type="term" value="P:mitotic spindle organization"/>
    <property type="evidence" value="ECO:0007669"/>
    <property type="project" value="TreeGrafter"/>
</dbReference>
<dbReference type="AlphaFoldDB" id="A0A8C9G5Y6"/>